<sequence length="305" mass="34821">MKNFSPVTRVVDSHLHFYDRKQNRHAFLDEVDPNYEAFVGNYDALPRRYLLDDYLADSDGYEVEAVVWHEFLSSDPFKEAAWAQQAATRSEMRHALVAFVDFLDPDLESKLEQYSTLPNLTSVREHLVWDDDNPLKRFAKRPDLLTDSTWSKSLTLLGKHSFKCGLEVFAHQIPDLTRVIQSHPNIGFTIALMGWPLDLSKTGFDRWKRELARLAGCDNICVDISALECIFGMQWSVSEAAPWVLTAIDIFGVSRCMFGSHMPVAKLSTGFADLYDRYAQLVAGFSTSETDEIFFGVADRWFNPT</sequence>
<dbReference type="Gene3D" id="3.20.20.140">
    <property type="entry name" value="Metal-dependent hydrolases"/>
    <property type="match status" value="1"/>
</dbReference>
<dbReference type="Pfam" id="PF04909">
    <property type="entry name" value="Amidohydro_2"/>
    <property type="match status" value="1"/>
</dbReference>
<accession>A0A158IJI9</accession>
<evidence type="ECO:0000259" key="2">
    <source>
        <dbReference type="Pfam" id="PF04909"/>
    </source>
</evidence>
<dbReference type="PANTHER" id="PTHR43569:SF1">
    <property type="entry name" value="BLL3371 PROTEIN"/>
    <property type="match status" value="1"/>
</dbReference>
<dbReference type="RefSeq" id="WP_160110011.1">
    <property type="nucleotide sequence ID" value="NZ_FCON02000024.1"/>
</dbReference>
<gene>
    <name evidence="3" type="ORF">AWB68_02736</name>
</gene>
<protein>
    <submittedName>
        <fullName evidence="3">Amidohydrolase</fullName>
    </submittedName>
</protein>
<evidence type="ECO:0000313" key="3">
    <source>
        <dbReference type="EMBL" id="SAL56419.1"/>
    </source>
</evidence>
<dbReference type="AlphaFoldDB" id="A0A158IJI9"/>
<dbReference type="Proteomes" id="UP000054770">
    <property type="component" value="Unassembled WGS sequence"/>
</dbReference>
<reference evidence="3" key="1">
    <citation type="submission" date="2016-01" db="EMBL/GenBank/DDBJ databases">
        <authorList>
            <person name="Peeters C."/>
        </authorList>
    </citation>
    <scope>NUCLEOTIDE SEQUENCE [LARGE SCALE GENOMIC DNA]</scope>
    <source>
        <strain evidence="3">LMG 22940</strain>
    </source>
</reference>
<organism evidence="3 4">
    <name type="scientific">Caballeronia choica</name>
    <dbReference type="NCBI Taxonomy" id="326476"/>
    <lineage>
        <taxon>Bacteria</taxon>
        <taxon>Pseudomonadati</taxon>
        <taxon>Pseudomonadota</taxon>
        <taxon>Betaproteobacteria</taxon>
        <taxon>Burkholderiales</taxon>
        <taxon>Burkholderiaceae</taxon>
        <taxon>Caballeronia</taxon>
    </lineage>
</organism>
<comment type="caution">
    <text evidence="3">The sequence shown here is derived from an EMBL/GenBank/DDBJ whole genome shotgun (WGS) entry which is preliminary data.</text>
</comment>
<dbReference type="GO" id="GO:0016787">
    <property type="term" value="F:hydrolase activity"/>
    <property type="evidence" value="ECO:0007669"/>
    <property type="project" value="UniProtKB-KW"/>
</dbReference>
<dbReference type="InterPro" id="IPR032466">
    <property type="entry name" value="Metal_Hydrolase"/>
</dbReference>
<evidence type="ECO:0000313" key="4">
    <source>
        <dbReference type="Proteomes" id="UP000054770"/>
    </source>
</evidence>
<keyword evidence="4" id="KW-1185">Reference proteome</keyword>
<proteinExistence type="inferred from homology"/>
<dbReference type="EMBL" id="FCON02000024">
    <property type="protein sequence ID" value="SAL56419.1"/>
    <property type="molecule type" value="Genomic_DNA"/>
</dbReference>
<name>A0A158IJI9_9BURK</name>
<comment type="similarity">
    <text evidence="1">Belongs to the metallo-dependent hydrolases superfamily.</text>
</comment>
<feature type="domain" description="Amidohydrolase-related" evidence="2">
    <location>
        <begin position="11"/>
        <end position="301"/>
    </location>
</feature>
<dbReference type="OrthoDB" id="9787654at2"/>
<dbReference type="InterPro" id="IPR006680">
    <property type="entry name" value="Amidohydro-rel"/>
</dbReference>
<dbReference type="PANTHER" id="PTHR43569">
    <property type="entry name" value="AMIDOHYDROLASE"/>
    <property type="match status" value="1"/>
</dbReference>
<dbReference type="InterPro" id="IPR052350">
    <property type="entry name" value="Metallo-dep_Lactonases"/>
</dbReference>
<dbReference type="SUPFAM" id="SSF51556">
    <property type="entry name" value="Metallo-dependent hydrolases"/>
    <property type="match status" value="1"/>
</dbReference>
<evidence type="ECO:0000256" key="1">
    <source>
        <dbReference type="ARBA" id="ARBA00038310"/>
    </source>
</evidence>